<dbReference type="OrthoDB" id="497380at2759"/>
<dbReference type="PROSITE" id="PS50303">
    <property type="entry name" value="PUM_HD"/>
    <property type="match status" value="1"/>
</dbReference>
<evidence type="ECO:0000256" key="2">
    <source>
        <dbReference type="ARBA" id="ARBA00022884"/>
    </source>
</evidence>
<keyword evidence="2" id="KW-0694">RNA-binding</keyword>
<keyword evidence="8" id="KW-1185">Reference proteome</keyword>
<reference evidence="9" key="2">
    <citation type="submission" date="2020-04" db="EMBL/GenBank/DDBJ databases">
        <authorList>
            <consortium name="NCBI Genome Project"/>
        </authorList>
    </citation>
    <scope>NUCLEOTIDE SEQUENCE</scope>
    <source>
        <strain evidence="9">CBS 342.82</strain>
    </source>
</reference>
<keyword evidence="5" id="KW-0175">Coiled coil</keyword>
<organism evidence="9">
    <name type="scientific">Dissoconium aciculare CBS 342.82</name>
    <dbReference type="NCBI Taxonomy" id="1314786"/>
    <lineage>
        <taxon>Eukaryota</taxon>
        <taxon>Fungi</taxon>
        <taxon>Dikarya</taxon>
        <taxon>Ascomycota</taxon>
        <taxon>Pezizomycotina</taxon>
        <taxon>Dothideomycetes</taxon>
        <taxon>Dothideomycetidae</taxon>
        <taxon>Mycosphaerellales</taxon>
        <taxon>Dissoconiaceae</taxon>
        <taxon>Dissoconium</taxon>
    </lineage>
</organism>
<dbReference type="Gene3D" id="1.25.10.10">
    <property type="entry name" value="Leucine-rich Repeat Variant"/>
    <property type="match status" value="1"/>
</dbReference>
<dbReference type="InterPro" id="IPR016024">
    <property type="entry name" value="ARM-type_fold"/>
</dbReference>
<evidence type="ECO:0000313" key="8">
    <source>
        <dbReference type="Proteomes" id="UP000504637"/>
    </source>
</evidence>
<protein>
    <submittedName>
        <fullName evidence="9">ARM repeat-containing protein</fullName>
    </submittedName>
</protein>
<sequence>MAAIKRKEAPSKVIATHKKHKSGEDKAVKSTKPLKSTKASKVAKVPVKPPTPEASADDDDHGDGDDFEDFDEEGGVAVEVDGDEDPSVHPSRRGHVSGKQQNGAGKDFKLDSNSAEAHAKQRALAKERKAAKPNADSIQEAKKIWERLRQKLNVPETERKELLDELFGLMQGRIRDFVFKHDSVRVVQTAVKYCDAKQLKIIVQELKDDVRALVESKYGKFLVAKMVVNGDEEDRKLIVPQFYGHVKRLINHPEASWIVDDIYRNAIAAPEQKATMLREWYGTEYSLANRNIANTSGDEITSDLKAILEKNPEKRKPIMGYLHQMINNLIQKKMTGFTMLHDAMLQYFLVLTPGGEEHTEFLETLKGDIDAEEADGGGDLYRNLSFTKSGSRLVSYAIAYGSAKDRKMILKCFKDNIGVMAVDNHAKLVLAVALEVPDDTRNALQIILRELLGLQIEAEEARLQHLEGLLEDANARLPLLLPIAGMPRWLIKDDGDRAFLEEIFQIRETTSKKAAATRDQELCTNLAGPLLDLIAARADSLVRSKTACPAISEILFHCAGPSREAARDAVAQTAADDPTADGHVAKDPATSRLLKALVAGGPFEPAAKKIRLVEPRLGFGAALWPVIQDDVLAWACGEASFVVLAFLESEDVSDKIKTKIRDALRKNRKSVQAAADGARVEDDGAKVVGEETNGEKKRARKPKQGRWKNGNAGAKLLLERLDA</sequence>
<name>A0A6J3MEA4_9PEZI</name>
<feature type="compositionally biased region" description="Low complexity" evidence="6">
    <location>
        <begin position="36"/>
        <end position="46"/>
    </location>
</feature>
<evidence type="ECO:0000313" key="9">
    <source>
        <dbReference type="RefSeq" id="XP_033463244.1"/>
    </source>
</evidence>
<dbReference type="GO" id="GO:0005730">
    <property type="term" value="C:nucleolus"/>
    <property type="evidence" value="ECO:0007669"/>
    <property type="project" value="TreeGrafter"/>
</dbReference>
<reference evidence="9" key="3">
    <citation type="submission" date="2025-08" db="UniProtKB">
        <authorList>
            <consortium name="RefSeq"/>
        </authorList>
    </citation>
    <scope>IDENTIFICATION</scope>
    <source>
        <strain evidence="9">CBS 342.82</strain>
    </source>
</reference>
<dbReference type="RefSeq" id="XP_033463244.1">
    <property type="nucleotide sequence ID" value="XM_033608342.1"/>
</dbReference>
<feature type="coiled-coil region" evidence="5">
    <location>
        <begin position="444"/>
        <end position="476"/>
    </location>
</feature>
<dbReference type="PROSITE" id="PS50302">
    <property type="entry name" value="PUM"/>
    <property type="match status" value="1"/>
</dbReference>
<evidence type="ECO:0000256" key="1">
    <source>
        <dbReference type="ARBA" id="ARBA00022737"/>
    </source>
</evidence>
<feature type="compositionally biased region" description="Basic and acidic residues" evidence="6">
    <location>
        <begin position="678"/>
        <end position="696"/>
    </location>
</feature>
<dbReference type="InterPro" id="IPR001313">
    <property type="entry name" value="Pumilio_RNA-bd_rpt"/>
</dbReference>
<reference evidence="9" key="1">
    <citation type="submission" date="2020-01" db="EMBL/GenBank/DDBJ databases">
        <authorList>
            <consortium name="DOE Joint Genome Institute"/>
            <person name="Haridas S."/>
            <person name="Albert R."/>
            <person name="Binder M."/>
            <person name="Bloem J."/>
            <person name="Labutti K."/>
            <person name="Salamov A."/>
            <person name="Andreopoulos B."/>
            <person name="Baker S.E."/>
            <person name="Barry K."/>
            <person name="Bills G."/>
            <person name="Bluhm B.H."/>
            <person name="Cannon C."/>
            <person name="Castanera R."/>
            <person name="Culley D.E."/>
            <person name="Daum C."/>
            <person name="Ezra D."/>
            <person name="Gonzalez J.B."/>
            <person name="Henrissat B."/>
            <person name="Kuo A."/>
            <person name="Liang C."/>
            <person name="Lipzen A."/>
            <person name="Lutzoni F."/>
            <person name="Magnuson J."/>
            <person name="Mondo S."/>
            <person name="Nolan M."/>
            <person name="Ohm R."/>
            <person name="Pangilinan J."/>
            <person name="Park H.-J."/>
            <person name="Ramirez L."/>
            <person name="Alfaro M."/>
            <person name="Sun H."/>
            <person name="Tritt A."/>
            <person name="Yoshinaga Y."/>
            <person name="Zwiers L.-H."/>
            <person name="Turgeon B.G."/>
            <person name="Goodwin S.B."/>
            <person name="Spatafora J.W."/>
            <person name="Crous P.W."/>
            <person name="Grigoriev I.V."/>
        </authorList>
    </citation>
    <scope>NUCLEOTIDE SEQUENCE</scope>
    <source>
        <strain evidence="9">CBS 342.82</strain>
    </source>
</reference>
<evidence type="ECO:0000256" key="5">
    <source>
        <dbReference type="SAM" id="Coils"/>
    </source>
</evidence>
<dbReference type="InterPro" id="IPR033133">
    <property type="entry name" value="PUM-HD"/>
</dbReference>
<dbReference type="PANTHER" id="PTHR13389:SF0">
    <property type="entry name" value="PUMILIO HOMOLOG 3"/>
    <property type="match status" value="1"/>
</dbReference>
<evidence type="ECO:0000256" key="3">
    <source>
        <dbReference type="ARBA" id="ARBA00024893"/>
    </source>
</evidence>
<feature type="repeat" description="Pumilio" evidence="4">
    <location>
        <begin position="205"/>
        <end position="240"/>
    </location>
</feature>
<dbReference type="PANTHER" id="PTHR13389">
    <property type="entry name" value="PUMILIO HOMOLOG 3"/>
    <property type="match status" value="1"/>
</dbReference>
<feature type="compositionally biased region" description="Basic and acidic residues" evidence="6">
    <location>
        <begin position="1"/>
        <end position="10"/>
    </location>
</feature>
<keyword evidence="1" id="KW-0677">Repeat</keyword>
<dbReference type="AlphaFoldDB" id="A0A6J3MEA4"/>
<dbReference type="GeneID" id="54366142"/>
<feature type="region of interest" description="Disordered" evidence="6">
    <location>
        <begin position="674"/>
        <end position="713"/>
    </location>
</feature>
<feature type="compositionally biased region" description="Acidic residues" evidence="6">
    <location>
        <begin position="55"/>
        <end position="85"/>
    </location>
</feature>
<dbReference type="SMART" id="SM00025">
    <property type="entry name" value="Pumilio"/>
    <property type="match status" value="5"/>
</dbReference>
<feature type="compositionally biased region" description="Basic residues" evidence="6">
    <location>
        <begin position="697"/>
        <end position="706"/>
    </location>
</feature>
<dbReference type="GO" id="GO:0003729">
    <property type="term" value="F:mRNA binding"/>
    <property type="evidence" value="ECO:0007669"/>
    <property type="project" value="TreeGrafter"/>
</dbReference>
<dbReference type="Proteomes" id="UP000504637">
    <property type="component" value="Unplaced"/>
</dbReference>
<gene>
    <name evidence="9" type="ORF">K489DRAFT_428616</name>
</gene>
<evidence type="ECO:0000256" key="6">
    <source>
        <dbReference type="SAM" id="MobiDB-lite"/>
    </source>
</evidence>
<dbReference type="Pfam" id="PF08144">
    <property type="entry name" value="CPL"/>
    <property type="match status" value="1"/>
</dbReference>
<dbReference type="SUPFAM" id="SSF48371">
    <property type="entry name" value="ARM repeat"/>
    <property type="match status" value="1"/>
</dbReference>
<accession>A0A6J3MEA4</accession>
<dbReference type="GO" id="GO:0006417">
    <property type="term" value="P:regulation of translation"/>
    <property type="evidence" value="ECO:0007669"/>
    <property type="project" value="TreeGrafter"/>
</dbReference>
<evidence type="ECO:0000259" key="7">
    <source>
        <dbReference type="PROSITE" id="PS50303"/>
    </source>
</evidence>
<dbReference type="InterPro" id="IPR011989">
    <property type="entry name" value="ARM-like"/>
</dbReference>
<comment type="function">
    <text evidence="3">RNA-binding nucleolar protein required for pre-rRNA processing. Involved in production of 18S rRNA and assembly of small ribosomal subunit.</text>
</comment>
<proteinExistence type="predicted"/>
<dbReference type="InterPro" id="IPR012959">
    <property type="entry name" value="CPL_dom"/>
</dbReference>
<feature type="domain" description="PUM-HD" evidence="7">
    <location>
        <begin position="140"/>
        <end position="555"/>
    </location>
</feature>
<dbReference type="InterPro" id="IPR040059">
    <property type="entry name" value="PUM3"/>
</dbReference>
<evidence type="ECO:0000256" key="4">
    <source>
        <dbReference type="PROSITE-ProRule" id="PRU00317"/>
    </source>
</evidence>
<feature type="region of interest" description="Disordered" evidence="6">
    <location>
        <begin position="1"/>
        <end position="118"/>
    </location>
</feature>